<keyword evidence="11" id="KW-0472">Membrane</keyword>
<evidence type="ECO:0000256" key="5">
    <source>
        <dbReference type="ARBA" id="ARBA00007014"/>
    </source>
</evidence>
<dbReference type="FunFam" id="3.30.63.10:FF:000002">
    <property type="entry name" value="Guanylate kinase 1"/>
    <property type="match status" value="1"/>
</dbReference>
<dbReference type="Pfam" id="PF00018">
    <property type="entry name" value="SH3_1"/>
    <property type="match status" value="1"/>
</dbReference>
<dbReference type="Gene3D" id="3.40.50.300">
    <property type="entry name" value="P-loop containing nucleotide triphosphate hydrolases"/>
    <property type="match status" value="1"/>
</dbReference>
<dbReference type="InterPro" id="IPR008144">
    <property type="entry name" value="Guanylate_kin-like_dom"/>
</dbReference>
<proteinExistence type="inferred from homology"/>
<sequence>MEKFRHVNYHRSPILRSLCRGASDMLIEHVDRNANKPPIRFYDVFTTMHFRLEEAYRALELLEEYHALLIHPGDEELRVAIERVITTFKNSLFQALLDLQEFYEETLLNERKSVLQKIAESKEIARRLDTNPPFGALNQNRSGHTFISKTAPLATAENGLGSVGSSYSSSHVVHERVRQVTNDGGWQTSETTTRSFDGPGGVQKQSVTVNGVIDSMGRAWEIEDVVLEKGTTGLGFSITGGTDQPAEDGDTAIYVTNIIMGGAAAADGRMKKYDKILKVNNTECVNVPHEVAVNALKTAGNVVRLTLKRRREEVSIPIATSGSMGSASHLNRSDLTSSMGALNLSRGFEGTGHSPNVPPSYPPPPPPAHGGSQGHLAQNLPPSGLSSRARLAHSIDLYKGQRGLGFSIAGGVGNEHVPGDTDIYVTKIIDGGAAYHDGRLGVGDRILAVDDVGLENVTHEYAVNVLKQTGTKVTLLILKADPNVNVGAIEETASRQYVATTPQYPQTTPIRSNSMQEFNRSFDSQSALAYGGPQAAPIGGLGFNIVGGEDNEPIYISYVLPGGVADLSGNVRKGDVLLEVNGRSLRNATHSQAAETLKNAQNPVTLTLQYRPHDYQQFEAKIERLRNDMIQANSTGGTLPRKDLFVKALFDYDHTREVGVPHRSISFQYGDILHVMNTSDDDWWTAKKILENGEESQEGVIPSKKRIEKRERARRKQVNFNAGSMSLGRSAGQIGGMEGRRGSKSQLSFSRKFPFVKSTDRLNEFTDQELGVSEDPIFSYQVVEQQSLNYVRPVIILGALKDRINDELVTRNPDRFSSCVPHTSRPPREHEVDGRDYHFVSKAQMEHDVKNNLFIEAGQFQNNLYGTSIDSVRMVAQQGRHCILDVSGNAIRRLQSVANIYPIAIFIKPNSHHHIMQLDHSMNEDEAMQQYQRCQRLEQTFGDLFTQVISHGQSAEEVLSRVQHVIASEARPFVWIPNNARQL</sequence>
<dbReference type="GO" id="GO:0031594">
    <property type="term" value="C:neuromuscular junction"/>
    <property type="evidence" value="ECO:0007669"/>
    <property type="project" value="TreeGrafter"/>
</dbReference>
<dbReference type="SMART" id="SM00228">
    <property type="entry name" value="PDZ"/>
    <property type="match status" value="3"/>
</dbReference>
<dbReference type="GO" id="GO:0019901">
    <property type="term" value="F:protein kinase binding"/>
    <property type="evidence" value="ECO:0007669"/>
    <property type="project" value="TreeGrafter"/>
</dbReference>
<dbReference type="PROSITE" id="PS50106">
    <property type="entry name" value="PDZ"/>
    <property type="match status" value="3"/>
</dbReference>
<dbReference type="PROSITE" id="PS51022">
    <property type="entry name" value="L27"/>
    <property type="match status" value="1"/>
</dbReference>
<keyword evidence="7" id="KW-1003">Cell membrane</keyword>
<dbReference type="InterPro" id="IPR001452">
    <property type="entry name" value="SH3_domain"/>
</dbReference>
<evidence type="ECO:0000259" key="16">
    <source>
        <dbReference type="PROSITE" id="PS50106"/>
    </source>
</evidence>
<dbReference type="PANTHER" id="PTHR23119:SF51">
    <property type="entry name" value="DISKS LARGE 1 TUMOR SUPPRESSOR PROTEIN"/>
    <property type="match status" value="1"/>
</dbReference>
<dbReference type="SUPFAM" id="SSF50044">
    <property type="entry name" value="SH3-domain"/>
    <property type="match status" value="1"/>
</dbReference>
<evidence type="ECO:0000259" key="14">
    <source>
        <dbReference type="PROSITE" id="PS50002"/>
    </source>
</evidence>
<dbReference type="GO" id="GO:0045197">
    <property type="term" value="P:establishment or maintenance of epithelial cell apical/basal polarity"/>
    <property type="evidence" value="ECO:0007669"/>
    <property type="project" value="TreeGrafter"/>
</dbReference>
<feature type="domain" description="PDZ" evidence="16">
    <location>
        <begin position="224"/>
        <end position="311"/>
    </location>
</feature>
<dbReference type="EMBL" id="WIXE01014612">
    <property type="protein sequence ID" value="KAK5974157.1"/>
    <property type="molecule type" value="Genomic_DNA"/>
</dbReference>
<keyword evidence="18" id="KW-0808">Transferase</keyword>
<dbReference type="GO" id="GO:0007268">
    <property type="term" value="P:chemical synaptic transmission"/>
    <property type="evidence" value="ECO:0007669"/>
    <property type="project" value="TreeGrafter"/>
</dbReference>
<dbReference type="GO" id="GO:0098839">
    <property type="term" value="C:postsynaptic density membrane"/>
    <property type="evidence" value="ECO:0007669"/>
    <property type="project" value="TreeGrafter"/>
</dbReference>
<dbReference type="PANTHER" id="PTHR23119">
    <property type="entry name" value="DISCS LARGE"/>
    <property type="match status" value="1"/>
</dbReference>
<dbReference type="GO" id="GO:0098609">
    <property type="term" value="P:cell-cell adhesion"/>
    <property type="evidence" value="ECO:0007669"/>
    <property type="project" value="TreeGrafter"/>
</dbReference>
<evidence type="ECO:0000256" key="4">
    <source>
        <dbReference type="ARBA" id="ARBA00004496"/>
    </source>
</evidence>
<evidence type="ECO:0000256" key="3">
    <source>
        <dbReference type="ARBA" id="ARBA00004282"/>
    </source>
</evidence>
<dbReference type="FunFam" id="2.30.42.10:FF:000048">
    <property type="entry name" value="disks large homolog 1 isoform X1"/>
    <property type="match status" value="1"/>
</dbReference>
<keyword evidence="18" id="KW-0418">Kinase</keyword>
<keyword evidence="8" id="KW-0963">Cytoplasm</keyword>
<dbReference type="InterPro" id="IPR036892">
    <property type="entry name" value="L27_dom_sf"/>
</dbReference>
<dbReference type="InterPro" id="IPR020590">
    <property type="entry name" value="Guanylate_kinase_CS"/>
</dbReference>
<dbReference type="GO" id="GO:0070161">
    <property type="term" value="C:anchoring junction"/>
    <property type="evidence" value="ECO:0007669"/>
    <property type="project" value="UniProtKB-SubCell"/>
</dbReference>
<dbReference type="SUPFAM" id="SSF101288">
    <property type="entry name" value="L27 domain"/>
    <property type="match status" value="1"/>
</dbReference>
<dbReference type="Gene3D" id="1.10.287.470">
    <property type="entry name" value="Helix hairpin bin"/>
    <property type="match status" value="1"/>
</dbReference>
<accession>A0AAN8FHH0</accession>
<gene>
    <name evidence="18" type="ORF">GCK32_008525</name>
</gene>
<dbReference type="FunFam" id="2.30.42.10:FF:000004">
    <property type="entry name" value="Disks large homolog 4 isoform 2"/>
    <property type="match status" value="1"/>
</dbReference>
<feature type="domain" description="Guanylate kinase-like" evidence="15">
    <location>
        <begin position="791"/>
        <end position="967"/>
    </location>
</feature>
<name>A0AAN8FHH0_TRICO</name>
<keyword evidence="10" id="KW-0965">Cell junction</keyword>
<feature type="domain" description="PDZ" evidence="16">
    <location>
        <begin position="539"/>
        <end position="612"/>
    </location>
</feature>
<evidence type="ECO:0000256" key="2">
    <source>
        <dbReference type="ARBA" id="ARBA00004236"/>
    </source>
</evidence>
<dbReference type="GO" id="GO:0016301">
    <property type="term" value="F:kinase activity"/>
    <property type="evidence" value="ECO:0007669"/>
    <property type="project" value="UniProtKB-KW"/>
</dbReference>
<dbReference type="GO" id="GO:0043005">
    <property type="term" value="C:neuron projection"/>
    <property type="evidence" value="ECO:0007669"/>
    <property type="project" value="TreeGrafter"/>
</dbReference>
<dbReference type="InterPro" id="IPR008145">
    <property type="entry name" value="GK/Ca_channel_bsu"/>
</dbReference>
<dbReference type="InterPro" id="IPR001478">
    <property type="entry name" value="PDZ"/>
</dbReference>
<dbReference type="InterPro" id="IPR004172">
    <property type="entry name" value="L27_dom"/>
</dbReference>
<dbReference type="PROSITE" id="PS50002">
    <property type="entry name" value="SH3"/>
    <property type="match status" value="1"/>
</dbReference>
<feature type="domain" description="PDZ" evidence="16">
    <location>
        <begin position="394"/>
        <end position="481"/>
    </location>
</feature>
<evidence type="ECO:0000313" key="19">
    <source>
        <dbReference type="Proteomes" id="UP001331761"/>
    </source>
</evidence>
<dbReference type="Gene3D" id="2.30.42.10">
    <property type="match status" value="3"/>
</dbReference>
<dbReference type="PROSITE" id="PS00856">
    <property type="entry name" value="GUANYLATE_KINASE_1"/>
    <property type="match status" value="1"/>
</dbReference>
<dbReference type="GO" id="GO:0005737">
    <property type="term" value="C:cytoplasm"/>
    <property type="evidence" value="ECO:0007669"/>
    <property type="project" value="UniProtKB-SubCell"/>
</dbReference>
<feature type="region of interest" description="Disordered" evidence="13">
    <location>
        <begin position="184"/>
        <end position="203"/>
    </location>
</feature>
<dbReference type="Pfam" id="PF00595">
    <property type="entry name" value="PDZ"/>
    <property type="match status" value="3"/>
</dbReference>
<dbReference type="SMART" id="SM00569">
    <property type="entry name" value="L27"/>
    <property type="match status" value="1"/>
</dbReference>
<dbReference type="InterPro" id="IPR015143">
    <property type="entry name" value="L27_1"/>
</dbReference>
<evidence type="ECO:0000313" key="18">
    <source>
        <dbReference type="EMBL" id="KAK5974157.1"/>
    </source>
</evidence>
<evidence type="ECO:0000259" key="17">
    <source>
        <dbReference type="PROSITE" id="PS51022"/>
    </source>
</evidence>
<dbReference type="CDD" id="cd11861">
    <property type="entry name" value="SH3_DLG-like"/>
    <property type="match status" value="1"/>
</dbReference>
<comment type="caution">
    <text evidence="18">The sequence shown here is derived from an EMBL/GenBank/DDBJ whole genome shotgun (WGS) entry which is preliminary data.</text>
</comment>
<evidence type="ECO:0000256" key="11">
    <source>
        <dbReference type="ARBA" id="ARBA00023136"/>
    </source>
</evidence>
<dbReference type="InterPro" id="IPR027417">
    <property type="entry name" value="P-loop_NTPase"/>
</dbReference>
<dbReference type="InterPro" id="IPR050614">
    <property type="entry name" value="Synaptic_Scaffolding_LAP-MAGUK"/>
</dbReference>
<evidence type="ECO:0000256" key="13">
    <source>
        <dbReference type="SAM" id="MobiDB-lite"/>
    </source>
</evidence>
<dbReference type="Pfam" id="PF00625">
    <property type="entry name" value="Guanylate_kin"/>
    <property type="match status" value="1"/>
</dbReference>
<dbReference type="GO" id="GO:0034330">
    <property type="term" value="P:cell junction organization"/>
    <property type="evidence" value="ECO:0007669"/>
    <property type="project" value="UniProtKB-ARBA"/>
</dbReference>
<feature type="compositionally biased region" description="Pro residues" evidence="13">
    <location>
        <begin position="356"/>
        <end position="368"/>
    </location>
</feature>
<evidence type="ECO:0000256" key="12">
    <source>
        <dbReference type="PROSITE-ProRule" id="PRU00192"/>
    </source>
</evidence>
<dbReference type="GO" id="GO:0043113">
    <property type="term" value="P:receptor clustering"/>
    <property type="evidence" value="ECO:0007669"/>
    <property type="project" value="TreeGrafter"/>
</dbReference>
<keyword evidence="9" id="KW-0677">Repeat</keyword>
<dbReference type="AlphaFoldDB" id="A0AAN8FHH0"/>
<organism evidence="18 19">
    <name type="scientific">Trichostrongylus colubriformis</name>
    <name type="common">Black scour worm</name>
    <dbReference type="NCBI Taxonomy" id="6319"/>
    <lineage>
        <taxon>Eukaryota</taxon>
        <taxon>Metazoa</taxon>
        <taxon>Ecdysozoa</taxon>
        <taxon>Nematoda</taxon>
        <taxon>Chromadorea</taxon>
        <taxon>Rhabditida</taxon>
        <taxon>Rhabditina</taxon>
        <taxon>Rhabditomorpha</taxon>
        <taxon>Strongyloidea</taxon>
        <taxon>Trichostrongylidae</taxon>
        <taxon>Trichostrongylus</taxon>
    </lineage>
</organism>
<dbReference type="GO" id="GO:0016323">
    <property type="term" value="C:basolateral plasma membrane"/>
    <property type="evidence" value="ECO:0007669"/>
    <property type="project" value="TreeGrafter"/>
</dbReference>
<keyword evidence="6 12" id="KW-0728">SH3 domain</keyword>
<dbReference type="Proteomes" id="UP001331761">
    <property type="component" value="Unassembled WGS sequence"/>
</dbReference>
<evidence type="ECO:0000256" key="9">
    <source>
        <dbReference type="ARBA" id="ARBA00022737"/>
    </source>
</evidence>
<evidence type="ECO:0000256" key="7">
    <source>
        <dbReference type="ARBA" id="ARBA00022475"/>
    </source>
</evidence>
<feature type="compositionally biased region" description="Polar residues" evidence="13">
    <location>
        <begin position="184"/>
        <end position="195"/>
    </location>
</feature>
<protein>
    <submittedName>
        <fullName evidence="18">Guanylate kinase</fullName>
    </submittedName>
</protein>
<dbReference type="PROSITE" id="PS50052">
    <property type="entry name" value="GUANYLATE_KINASE_2"/>
    <property type="match status" value="1"/>
</dbReference>
<comment type="similarity">
    <text evidence="5">Belongs to the MAGUK family.</text>
</comment>
<evidence type="ECO:0000256" key="8">
    <source>
        <dbReference type="ARBA" id="ARBA00022490"/>
    </source>
</evidence>
<feature type="region of interest" description="Disordered" evidence="13">
    <location>
        <begin position="342"/>
        <end position="385"/>
    </location>
</feature>
<comment type="subcellular location">
    <subcellularLocation>
        <location evidence="3">Cell junction</location>
    </subcellularLocation>
    <subcellularLocation>
        <location evidence="2">Cell membrane</location>
    </subcellularLocation>
    <subcellularLocation>
        <location evidence="4">Cytoplasm</location>
    </subcellularLocation>
    <subcellularLocation>
        <location evidence="1">Membrane</location>
        <topology evidence="1">Peripheral membrane protein</topology>
    </subcellularLocation>
</comment>
<dbReference type="SMART" id="SM00326">
    <property type="entry name" value="SH3"/>
    <property type="match status" value="1"/>
</dbReference>
<dbReference type="InterPro" id="IPR036034">
    <property type="entry name" value="PDZ_sf"/>
</dbReference>
<evidence type="ECO:0000256" key="6">
    <source>
        <dbReference type="ARBA" id="ARBA00022443"/>
    </source>
</evidence>
<dbReference type="GO" id="GO:0099072">
    <property type="term" value="P:regulation of postsynaptic membrane neurotransmitter receptor levels"/>
    <property type="evidence" value="ECO:0007669"/>
    <property type="project" value="TreeGrafter"/>
</dbReference>
<dbReference type="Gene3D" id="2.30.30.40">
    <property type="entry name" value="SH3 Domains"/>
    <property type="match status" value="1"/>
</dbReference>
<dbReference type="SUPFAM" id="SSF52540">
    <property type="entry name" value="P-loop containing nucleoside triphosphate hydrolases"/>
    <property type="match status" value="1"/>
</dbReference>
<evidence type="ECO:0000256" key="1">
    <source>
        <dbReference type="ARBA" id="ARBA00004170"/>
    </source>
</evidence>
<feature type="domain" description="SH3" evidence="14">
    <location>
        <begin position="641"/>
        <end position="711"/>
    </location>
</feature>
<dbReference type="SMART" id="SM00072">
    <property type="entry name" value="GuKc"/>
    <property type="match status" value="1"/>
</dbReference>
<dbReference type="InterPro" id="IPR036028">
    <property type="entry name" value="SH3-like_dom_sf"/>
</dbReference>
<dbReference type="CDD" id="cd00071">
    <property type="entry name" value="GMPK"/>
    <property type="match status" value="1"/>
</dbReference>
<feature type="domain" description="L27" evidence="17">
    <location>
        <begin position="51"/>
        <end position="111"/>
    </location>
</feature>
<dbReference type="CDD" id="cd06724">
    <property type="entry name" value="PDZ2_Dlg1-2-4-like"/>
    <property type="match status" value="1"/>
</dbReference>
<evidence type="ECO:0000256" key="10">
    <source>
        <dbReference type="ARBA" id="ARBA00022949"/>
    </source>
</evidence>
<dbReference type="GO" id="GO:0097120">
    <property type="term" value="P:receptor localization to synapse"/>
    <property type="evidence" value="ECO:0007669"/>
    <property type="project" value="TreeGrafter"/>
</dbReference>
<keyword evidence="19" id="KW-1185">Reference proteome</keyword>
<evidence type="ECO:0000259" key="15">
    <source>
        <dbReference type="PROSITE" id="PS50052"/>
    </source>
</evidence>
<reference evidence="18 19" key="1">
    <citation type="submission" date="2019-10" db="EMBL/GenBank/DDBJ databases">
        <title>Assembly and Annotation for the nematode Trichostrongylus colubriformis.</title>
        <authorList>
            <person name="Martin J."/>
        </authorList>
    </citation>
    <scope>NUCLEOTIDE SEQUENCE [LARGE SCALE GENOMIC DNA]</scope>
    <source>
        <strain evidence="18">G859</strain>
        <tissue evidence="18">Whole worm</tissue>
    </source>
</reference>
<dbReference type="SUPFAM" id="SSF50156">
    <property type="entry name" value="PDZ domain-like"/>
    <property type="match status" value="3"/>
</dbReference>
<dbReference type="Pfam" id="PF09058">
    <property type="entry name" value="L27_1"/>
    <property type="match status" value="1"/>
</dbReference>